<protein>
    <recommendedName>
        <fullName evidence="4">PsiF repeat-containing protein</fullName>
    </recommendedName>
</protein>
<evidence type="ECO:0000313" key="2">
    <source>
        <dbReference type="EMBL" id="RZS81873.1"/>
    </source>
</evidence>
<sequence>MLRLALLAAGALAAHNAMASCMPRTDDELKAMSDADLKAAYCEARAQSAVRAVPAAPSLPSLPGAPNAGPRTAAPAANACLTATSQLVRIMETRKIDVDQARANCAK</sequence>
<gene>
    <name evidence="2" type="ORF">EV675_4503</name>
</gene>
<name>A0A4Q7NFM7_9BURK</name>
<feature type="chain" id="PRO_5020867575" description="PsiF repeat-containing protein" evidence="1">
    <location>
        <begin position="20"/>
        <end position="107"/>
    </location>
</feature>
<organism evidence="2 3">
    <name type="scientific">Pigmentiphaga kullae</name>
    <dbReference type="NCBI Taxonomy" id="151784"/>
    <lineage>
        <taxon>Bacteria</taxon>
        <taxon>Pseudomonadati</taxon>
        <taxon>Pseudomonadota</taxon>
        <taxon>Betaproteobacteria</taxon>
        <taxon>Burkholderiales</taxon>
        <taxon>Alcaligenaceae</taxon>
        <taxon>Pigmentiphaga</taxon>
    </lineage>
</organism>
<accession>A0A4Q7NFM7</accession>
<proteinExistence type="predicted"/>
<evidence type="ECO:0000256" key="1">
    <source>
        <dbReference type="SAM" id="SignalP"/>
    </source>
</evidence>
<dbReference type="AlphaFoldDB" id="A0A4Q7NFM7"/>
<evidence type="ECO:0000313" key="3">
    <source>
        <dbReference type="Proteomes" id="UP000292445"/>
    </source>
</evidence>
<dbReference type="Proteomes" id="UP000292445">
    <property type="component" value="Unassembled WGS sequence"/>
</dbReference>
<dbReference type="EMBL" id="SGXC01000002">
    <property type="protein sequence ID" value="RZS81873.1"/>
    <property type="molecule type" value="Genomic_DNA"/>
</dbReference>
<dbReference type="PROSITE" id="PS51257">
    <property type="entry name" value="PROKAR_LIPOPROTEIN"/>
    <property type="match status" value="1"/>
</dbReference>
<keyword evidence="1" id="KW-0732">Signal</keyword>
<reference evidence="2 3" key="1">
    <citation type="submission" date="2019-02" db="EMBL/GenBank/DDBJ databases">
        <title>Genomic Encyclopedia of Type Strains, Phase IV (KMG-IV): sequencing the most valuable type-strain genomes for metagenomic binning, comparative biology and taxonomic classification.</title>
        <authorList>
            <person name="Goeker M."/>
        </authorList>
    </citation>
    <scope>NUCLEOTIDE SEQUENCE [LARGE SCALE GENOMIC DNA]</scope>
    <source>
        <strain evidence="2 3">K24</strain>
    </source>
</reference>
<feature type="signal peptide" evidence="1">
    <location>
        <begin position="1"/>
        <end position="19"/>
    </location>
</feature>
<keyword evidence="3" id="KW-1185">Reference proteome</keyword>
<evidence type="ECO:0008006" key="4">
    <source>
        <dbReference type="Google" id="ProtNLM"/>
    </source>
</evidence>
<dbReference type="RefSeq" id="WP_130359962.1">
    <property type="nucleotide sequence ID" value="NZ_SGXC01000002.1"/>
</dbReference>
<comment type="caution">
    <text evidence="2">The sequence shown here is derived from an EMBL/GenBank/DDBJ whole genome shotgun (WGS) entry which is preliminary data.</text>
</comment>